<reference evidence="1 2" key="1">
    <citation type="submission" date="2018-09" db="EMBL/GenBank/DDBJ databases">
        <title>Genomic Encyclopedia of Archaeal and Bacterial Type Strains, Phase II (KMG-II): from individual species to whole genera.</title>
        <authorList>
            <person name="Goeker M."/>
        </authorList>
    </citation>
    <scope>NUCLEOTIDE SEQUENCE [LARGE SCALE GENOMIC DNA]</scope>
    <source>
        <strain evidence="1 2">DSM 17008</strain>
    </source>
</reference>
<dbReference type="Proteomes" id="UP000285120">
    <property type="component" value="Unassembled WGS sequence"/>
</dbReference>
<sequence length="49" mass="5487">MRKPNRSTLEELINKNREALLNDPEAMKAIEDRIDDKTSQSAQSSASAL</sequence>
<dbReference type="OrthoDB" id="2991278at2"/>
<protein>
    <submittedName>
        <fullName evidence="1">Fur-regulated basic protein B</fullName>
    </submittedName>
</protein>
<name>A0A419UZH8_9BACL</name>
<evidence type="ECO:0000313" key="1">
    <source>
        <dbReference type="EMBL" id="RKD71072.1"/>
    </source>
</evidence>
<dbReference type="EMBL" id="RAPK01000010">
    <property type="protein sequence ID" value="RKD71072.1"/>
    <property type="molecule type" value="Genomic_DNA"/>
</dbReference>
<dbReference type="AlphaFoldDB" id="A0A419UZH8"/>
<evidence type="ECO:0000313" key="2">
    <source>
        <dbReference type="Proteomes" id="UP000285120"/>
    </source>
</evidence>
<accession>A0A419UZH8</accession>
<dbReference type="InterPro" id="IPR025004">
    <property type="entry name" value="SenN/SenS"/>
</dbReference>
<dbReference type="RefSeq" id="WP_120193632.1">
    <property type="nucleotide sequence ID" value="NZ_RAPK01000010.1"/>
</dbReference>
<gene>
    <name evidence="1" type="ORF">ATL39_2462</name>
</gene>
<organism evidence="1 2">
    <name type="scientific">Sinobaca qinghaiensis</name>
    <dbReference type="NCBI Taxonomy" id="342944"/>
    <lineage>
        <taxon>Bacteria</taxon>
        <taxon>Bacillati</taxon>
        <taxon>Bacillota</taxon>
        <taxon>Bacilli</taxon>
        <taxon>Bacillales</taxon>
        <taxon>Sporolactobacillaceae</taxon>
        <taxon>Sinobaca</taxon>
    </lineage>
</organism>
<keyword evidence="2" id="KW-1185">Reference proteome</keyword>
<dbReference type="Pfam" id="PF13040">
    <property type="entry name" value="Fur_reg_FbpB"/>
    <property type="match status" value="1"/>
</dbReference>
<comment type="caution">
    <text evidence="1">The sequence shown here is derived from an EMBL/GenBank/DDBJ whole genome shotgun (WGS) entry which is preliminary data.</text>
</comment>
<proteinExistence type="predicted"/>